<evidence type="ECO:0000313" key="1">
    <source>
        <dbReference type="EMBL" id="KTD85584.1"/>
    </source>
</evidence>
<name>A0A0W1AWF7_9BACL</name>
<proteinExistence type="predicted"/>
<dbReference type="AlphaFoldDB" id="A0A0W1AWF7"/>
<protein>
    <recommendedName>
        <fullName evidence="3">Bacterial Pleckstrin homology domain-containing protein</fullName>
    </recommendedName>
</protein>
<dbReference type="Proteomes" id="UP000054709">
    <property type="component" value="Unassembled WGS sequence"/>
</dbReference>
<organism evidence="1 2">
    <name type="scientific">Paenibacillus etheri</name>
    <dbReference type="NCBI Taxonomy" id="1306852"/>
    <lineage>
        <taxon>Bacteria</taxon>
        <taxon>Bacillati</taxon>
        <taxon>Bacillota</taxon>
        <taxon>Bacilli</taxon>
        <taxon>Bacillales</taxon>
        <taxon>Paenibacillaceae</taxon>
        <taxon>Paenibacillus</taxon>
    </lineage>
</organism>
<keyword evidence="2" id="KW-1185">Reference proteome</keyword>
<comment type="caution">
    <text evidence="1">The sequence shown here is derived from an EMBL/GenBank/DDBJ whole genome shotgun (WGS) entry which is preliminary data.</text>
</comment>
<evidence type="ECO:0008006" key="3">
    <source>
        <dbReference type="Google" id="ProtNLM"/>
    </source>
</evidence>
<dbReference type="EMBL" id="LCZJ02000026">
    <property type="protein sequence ID" value="KTD85584.1"/>
    <property type="molecule type" value="Genomic_DNA"/>
</dbReference>
<dbReference type="RefSeq" id="WP_060624428.1">
    <property type="nucleotide sequence ID" value="NZ_LCZJ02000026.1"/>
</dbReference>
<reference evidence="1 2" key="1">
    <citation type="journal article" date="2015" name="Int. Biodeterior. Biodegradation">
        <title>Physiological and genetic screening methods for the isolation of methyl tert-butyl ether-degrading bacteria for bioremediation purposes.</title>
        <authorList>
            <person name="Guisado I.M."/>
            <person name="Purswani J."/>
            <person name="Gonzalez Lopez J."/>
            <person name="Pozo C."/>
        </authorList>
    </citation>
    <scope>NUCLEOTIDE SEQUENCE [LARGE SCALE GENOMIC DNA]</scope>
    <source>
        <strain evidence="1 2">SH7</strain>
    </source>
</reference>
<accession>A0A0W1AWF7</accession>
<dbReference type="OrthoDB" id="2691759at2"/>
<sequence length="103" mass="12529">MKWVAQLPYYKIQREIKDGEQRSITCNRLMYLYKDRVVTRHREFPIKDILDMSYRTMGGSEGMFYLYTSKGVYTYLVECDPEGFINTFKEQQIKRTKIERFSR</sequence>
<evidence type="ECO:0000313" key="2">
    <source>
        <dbReference type="Proteomes" id="UP000054709"/>
    </source>
</evidence>
<gene>
    <name evidence="1" type="ORF">UQ64_18980</name>
</gene>